<evidence type="ECO:0000313" key="4">
    <source>
        <dbReference type="EMBL" id="AKO51446.1"/>
    </source>
</evidence>
<dbReference type="STRING" id="330734.ABA45_02600"/>
<keyword evidence="3" id="KW-0812">Transmembrane</keyword>
<keyword evidence="3" id="KW-1133">Transmembrane helix</keyword>
<evidence type="ECO:0000256" key="3">
    <source>
        <dbReference type="SAM" id="Phobius"/>
    </source>
</evidence>
<dbReference type="PANTHER" id="PTHR38043:SF1">
    <property type="entry name" value="PROTEIN HEMX"/>
    <property type="match status" value="1"/>
</dbReference>
<evidence type="ECO:0000256" key="1">
    <source>
        <dbReference type="SAM" id="Coils"/>
    </source>
</evidence>
<keyword evidence="3" id="KW-0472">Membrane</keyword>
<reference evidence="4 5" key="1">
    <citation type="submission" date="2015-05" db="EMBL/GenBank/DDBJ databases">
        <title>Complete genome of Marinobacter psychrophilus strain 20041T isolated from sea-ice of the Canadian Basin.</title>
        <authorList>
            <person name="Song L."/>
            <person name="Ren L."/>
            <person name="Yu Y."/>
            <person name="Wang X."/>
        </authorList>
    </citation>
    <scope>NUCLEOTIDE SEQUENCE [LARGE SCALE GENOMIC DNA]</scope>
    <source>
        <strain evidence="4 5">20041</strain>
    </source>
</reference>
<sequence>MPVTNTQKQLPAPIAQQQQPERPHTWPLWLISMIALVLVLLLVLWNWQQWNNNQASQRVLKDLQQETAQLDSRYGERGSQQAQRLQSLTDAMAAQRELIATQQRQIDHNATTLLEAGNRTRTDWLLAEAEYLLRVANQRLLIEKDIKGAASALQAADDVLAESDDIGVYPVRQQLAREMLALKSIVAVDRTGLYLQLEAVIDSIHQLTNQALIHENAPGFILSADAPDVDAGEPSMAVRAWQSFTRTLKQVVVVRRLDEQVKPLLSPDQSAYARLNLQLMLEEAELAVLRGNQALYQKSLEKARTTVQEWYNADNARVGAMADTLGELASHNVDPELPDISRSLGLLKQRVSGRGVNNNGDQDAPANSDDQNGDAPVNGAAGDGGNT</sequence>
<evidence type="ECO:0008006" key="6">
    <source>
        <dbReference type="Google" id="ProtNLM"/>
    </source>
</evidence>
<keyword evidence="1" id="KW-0175">Coiled coil</keyword>
<dbReference type="EMBL" id="CP011494">
    <property type="protein sequence ID" value="AKO51446.1"/>
    <property type="molecule type" value="Genomic_DNA"/>
</dbReference>
<dbReference type="PATRIC" id="fig|330734.3.peg.584"/>
<dbReference type="AlphaFoldDB" id="A0A0H4HXQ6"/>
<proteinExistence type="predicted"/>
<evidence type="ECO:0000256" key="2">
    <source>
        <dbReference type="SAM" id="MobiDB-lite"/>
    </source>
</evidence>
<protein>
    <recommendedName>
        <fullName evidence="6">Uroporphyrin-III methyltransferase</fullName>
    </recommendedName>
</protein>
<organism evidence="4 5">
    <name type="scientific">Marinobacter psychrophilus</name>
    <dbReference type="NCBI Taxonomy" id="330734"/>
    <lineage>
        <taxon>Bacteria</taxon>
        <taxon>Pseudomonadati</taxon>
        <taxon>Pseudomonadota</taxon>
        <taxon>Gammaproteobacteria</taxon>
        <taxon>Pseudomonadales</taxon>
        <taxon>Marinobacteraceae</taxon>
        <taxon>Marinobacter</taxon>
    </lineage>
</organism>
<evidence type="ECO:0000313" key="5">
    <source>
        <dbReference type="Proteomes" id="UP000036406"/>
    </source>
</evidence>
<gene>
    <name evidence="4" type="ORF">ABA45_02600</name>
</gene>
<feature type="transmembrane region" description="Helical" evidence="3">
    <location>
        <begin position="26"/>
        <end position="47"/>
    </location>
</feature>
<dbReference type="PANTHER" id="PTHR38043">
    <property type="entry name" value="PROTEIN HEMX"/>
    <property type="match status" value="1"/>
</dbReference>
<dbReference type="RefSeq" id="WP_048384222.1">
    <property type="nucleotide sequence ID" value="NZ_CP011494.1"/>
</dbReference>
<accession>A0A0H4HXQ6</accession>
<dbReference type="Proteomes" id="UP000036406">
    <property type="component" value="Chromosome"/>
</dbReference>
<feature type="region of interest" description="Disordered" evidence="2">
    <location>
        <begin position="351"/>
        <end position="387"/>
    </location>
</feature>
<name>A0A0H4HXQ6_9GAMM</name>
<dbReference type="KEGG" id="mpq:ABA45_02600"/>
<feature type="coiled-coil region" evidence="1">
    <location>
        <begin position="53"/>
        <end position="105"/>
    </location>
</feature>
<dbReference type="Pfam" id="PF04375">
    <property type="entry name" value="HemX"/>
    <property type="match status" value="1"/>
</dbReference>
<dbReference type="InterPro" id="IPR007470">
    <property type="entry name" value="HemX"/>
</dbReference>
<keyword evidence="5" id="KW-1185">Reference proteome</keyword>